<evidence type="ECO:0000256" key="5">
    <source>
        <dbReference type="ARBA" id="ARBA00022833"/>
    </source>
</evidence>
<dbReference type="InterPro" id="IPR023406">
    <property type="entry name" value="Topo_IA_AS"/>
</dbReference>
<dbReference type="EMBL" id="MFDM01000003">
    <property type="protein sequence ID" value="OGE44357.1"/>
    <property type="molecule type" value="Genomic_DNA"/>
</dbReference>
<dbReference type="Gene3D" id="3.40.50.140">
    <property type="match status" value="1"/>
</dbReference>
<feature type="domain" description="Topo IA-type catalytic" evidence="12">
    <location>
        <begin position="137"/>
        <end position="570"/>
    </location>
</feature>
<protein>
    <recommendedName>
        <fullName evidence="10">DNA topoisomerase 1</fullName>
        <ecNumber evidence="10">5.6.2.1</ecNumber>
    </recommendedName>
    <alternativeName>
        <fullName evidence="10">DNA topoisomerase I</fullName>
    </alternativeName>
</protein>
<dbReference type="AlphaFoldDB" id="A0A1F5KTV4"/>
<feature type="domain" description="Toprim" evidence="11">
    <location>
        <begin position="2"/>
        <end position="122"/>
    </location>
</feature>
<dbReference type="CDD" id="cd00186">
    <property type="entry name" value="TOP1Ac"/>
    <property type="match status" value="1"/>
</dbReference>
<evidence type="ECO:0000256" key="2">
    <source>
        <dbReference type="ARBA" id="ARBA00009446"/>
    </source>
</evidence>
<dbReference type="InterPro" id="IPR003601">
    <property type="entry name" value="Topo_IA_2"/>
</dbReference>
<dbReference type="SMART" id="SM00493">
    <property type="entry name" value="TOPRIM"/>
    <property type="match status" value="1"/>
</dbReference>
<comment type="function">
    <text evidence="10">Releases the supercoiling and torsional tension of DNA, which is introduced during the DNA replication and transcription, by transiently cleaving and rejoining one strand of the DNA duplex. Introduces a single-strand break via transesterification at a target site in duplex DNA. The scissile phosphodiester is attacked by the catalytic tyrosine of the enzyme, resulting in the formation of a DNA-(5'-phosphotyrosyl)-enzyme intermediate and the expulsion of a 3'-OH DNA strand. The free DNA strand then undergoes passage around the unbroken strand, thus removing DNA supercoils. Finally, in the religation step, the DNA 3'-OH attacks the covalent intermediate to expel the active-site tyrosine and restore the DNA phosphodiester backbone.</text>
</comment>
<evidence type="ECO:0000256" key="7">
    <source>
        <dbReference type="ARBA" id="ARBA00023029"/>
    </source>
</evidence>
<keyword evidence="9 10" id="KW-0413">Isomerase</keyword>
<dbReference type="InterPro" id="IPR003602">
    <property type="entry name" value="Topo_IA_DNA-bd_dom"/>
</dbReference>
<dbReference type="Pfam" id="PF01751">
    <property type="entry name" value="Toprim"/>
    <property type="match status" value="1"/>
</dbReference>
<dbReference type="GO" id="GO:0005694">
    <property type="term" value="C:chromosome"/>
    <property type="evidence" value="ECO:0007669"/>
    <property type="project" value="InterPro"/>
</dbReference>
<dbReference type="InterPro" id="IPR013498">
    <property type="entry name" value="Topo_IA_Znf"/>
</dbReference>
<dbReference type="SUPFAM" id="SSF57783">
    <property type="entry name" value="Zinc beta-ribbon"/>
    <property type="match status" value="1"/>
</dbReference>
<dbReference type="NCBIfam" id="TIGR01051">
    <property type="entry name" value="topA_bact"/>
    <property type="match status" value="1"/>
</dbReference>
<dbReference type="EC" id="5.6.2.1" evidence="10"/>
<dbReference type="SMART" id="SM00436">
    <property type="entry name" value="TOP1Bc"/>
    <property type="match status" value="1"/>
</dbReference>
<dbReference type="InterPro" id="IPR005733">
    <property type="entry name" value="TopoI_bac-type"/>
</dbReference>
<dbReference type="SUPFAM" id="SSF56712">
    <property type="entry name" value="Prokaryotic type I DNA topoisomerase"/>
    <property type="match status" value="1"/>
</dbReference>
<feature type="region of interest" description="Interaction with DNA" evidence="10">
    <location>
        <begin position="171"/>
        <end position="176"/>
    </location>
</feature>
<evidence type="ECO:0000256" key="8">
    <source>
        <dbReference type="ARBA" id="ARBA00023125"/>
    </source>
</evidence>
<evidence type="ECO:0000259" key="12">
    <source>
        <dbReference type="PROSITE" id="PS52039"/>
    </source>
</evidence>
<evidence type="ECO:0000313" key="14">
    <source>
        <dbReference type="Proteomes" id="UP000178565"/>
    </source>
</evidence>
<proteinExistence type="inferred from homology"/>
<feature type="site" description="Interaction with DNA" evidence="10">
    <location>
        <position position="156"/>
    </location>
</feature>
<dbReference type="InterPro" id="IPR034149">
    <property type="entry name" value="TOPRIM_TopoI"/>
</dbReference>
<evidence type="ECO:0000256" key="10">
    <source>
        <dbReference type="HAMAP-Rule" id="MF_00952"/>
    </source>
</evidence>
<gene>
    <name evidence="10" type="primary">topA</name>
    <name evidence="13" type="ORF">A3B45_03705</name>
</gene>
<dbReference type="InterPro" id="IPR006171">
    <property type="entry name" value="TOPRIM_dom"/>
</dbReference>
<dbReference type="HAMAP" id="MF_00952">
    <property type="entry name" value="Topoisom_1_prok"/>
    <property type="match status" value="1"/>
</dbReference>
<dbReference type="SMART" id="SM00437">
    <property type="entry name" value="TOP1Ac"/>
    <property type="match status" value="1"/>
</dbReference>
<dbReference type="Gene3D" id="1.10.290.10">
    <property type="entry name" value="Topoisomerase I, domain 4"/>
    <property type="match status" value="1"/>
</dbReference>
<dbReference type="InterPro" id="IPR013826">
    <property type="entry name" value="Topo_IA_cen_sub3"/>
</dbReference>
<dbReference type="Gene3D" id="2.70.20.10">
    <property type="entry name" value="Topoisomerase I, domain 3"/>
    <property type="match status" value="1"/>
</dbReference>
<evidence type="ECO:0000256" key="9">
    <source>
        <dbReference type="ARBA" id="ARBA00023235"/>
    </source>
</evidence>
<feature type="site" description="Interaction with DNA" evidence="10">
    <location>
        <position position="147"/>
    </location>
</feature>
<dbReference type="PROSITE" id="PS00396">
    <property type="entry name" value="TOPO_IA_1"/>
    <property type="match status" value="1"/>
</dbReference>
<comment type="catalytic activity">
    <reaction evidence="1 10">
        <text>ATP-independent breakage of single-stranded DNA, followed by passage and rejoining.</text>
        <dbReference type="EC" id="5.6.2.1"/>
    </reaction>
</comment>
<dbReference type="Pfam" id="PF01396">
    <property type="entry name" value="Zn_ribbon_Top1"/>
    <property type="match status" value="2"/>
</dbReference>
<name>A0A1F5KTV4_9BACT</name>
<accession>A0A1F5KTV4</accession>
<feature type="site" description="Interaction with DNA" evidence="10">
    <location>
        <position position="151"/>
    </location>
</feature>
<evidence type="ECO:0000259" key="11">
    <source>
        <dbReference type="PROSITE" id="PS50880"/>
    </source>
</evidence>
<dbReference type="PROSITE" id="PS50880">
    <property type="entry name" value="TOPRIM"/>
    <property type="match status" value="1"/>
</dbReference>
<keyword evidence="3" id="KW-0479">Metal-binding</keyword>
<reference evidence="13 14" key="1">
    <citation type="journal article" date="2016" name="Nat. Commun.">
        <title>Thousands of microbial genomes shed light on interconnected biogeochemical processes in an aquifer system.</title>
        <authorList>
            <person name="Anantharaman K."/>
            <person name="Brown C.T."/>
            <person name="Hug L.A."/>
            <person name="Sharon I."/>
            <person name="Castelle C.J."/>
            <person name="Probst A.J."/>
            <person name="Thomas B.C."/>
            <person name="Singh A."/>
            <person name="Wilkins M.J."/>
            <person name="Karaoz U."/>
            <person name="Brodie E.L."/>
            <person name="Williams K.H."/>
            <person name="Hubbard S.S."/>
            <person name="Banfield J.F."/>
        </authorList>
    </citation>
    <scope>NUCLEOTIDE SEQUENCE [LARGE SCALE GENOMIC DNA]</scope>
</reference>
<keyword evidence="7 10" id="KW-0799">Topoisomerase</keyword>
<dbReference type="Gene3D" id="3.30.65.10">
    <property type="entry name" value="Bacterial Topoisomerase I, domain 1"/>
    <property type="match status" value="2"/>
</dbReference>
<sequence length="676" mass="77280">MQNLVVVESPTKARTLQRFLGSEFQIEASMGHVRDLPKSEFGVDVEHDFKPEYVIPKDKRKNVNILKKLASSAKTLYLATDPDREGEAIAWHISELLRNSEKPSSKLQVPNEIHRVVFHEITEGAIKEAFKHPHEIDLKLVDAQQARRILDRLVGYKLSPLLWQKVKKGLSAGRVQSVTLRLIVEREREIGKFKPVEYWIIEAELSKHLRGETKDAFIATLIEKDGKKVEIKNKQEADGHVKNLEKARYFVSKITQKELRRYPYPPFITSTLQQVASNRLGYSAKKTMMLAQALYEQGFISYMRTDSVNLSPSAIASARSYIEQYIGKAYLPKVARVYKSRSKNAQEAHEAIRPTDVEVKGEGLRGKGLNRDHQRLYDLIWKRFVACQMSEALLDQTTVDVTAAAYLLRATGSVIRFEGWLKLYGKEADENSSREAGEDDKKQALPDLSENDPLNLLQLIPNQHFTEPPPRYNEASLIKKLEELGIGRPSTYAPIISTILDRFYVERQERKFIPTSLGFAVTDFLIEFFPNIVDYSFTAKMEDDLDEIARGEIKWQPIIRQFYSPFAERVEKAAIHAEKIKMEVELAGKKCPECGNELVIRIGKFGKFLACSTFPKCRHTEAIEEKIDAKCPLDGGQIVVRHTRRGKTFYGCKNWPVCKFASWTKPKSEKMAVDKD</sequence>
<keyword evidence="8 10" id="KW-0238">DNA-binding</keyword>
<feature type="site" description="Interaction with DNA" evidence="10">
    <location>
        <position position="304"/>
    </location>
</feature>
<dbReference type="InterPro" id="IPR023405">
    <property type="entry name" value="Topo_IA_core_domain"/>
</dbReference>
<evidence type="ECO:0000256" key="1">
    <source>
        <dbReference type="ARBA" id="ARBA00000213"/>
    </source>
</evidence>
<evidence type="ECO:0000256" key="3">
    <source>
        <dbReference type="ARBA" id="ARBA00022723"/>
    </source>
</evidence>
<dbReference type="GO" id="GO:0008270">
    <property type="term" value="F:zinc ion binding"/>
    <property type="evidence" value="ECO:0007669"/>
    <property type="project" value="UniProtKB-KW"/>
</dbReference>
<comment type="subunit">
    <text evidence="10">Monomer.</text>
</comment>
<feature type="site" description="Interaction with DNA" evidence="10">
    <location>
        <position position="148"/>
    </location>
</feature>
<evidence type="ECO:0000313" key="13">
    <source>
        <dbReference type="EMBL" id="OGE44357.1"/>
    </source>
</evidence>
<dbReference type="PRINTS" id="PR00417">
    <property type="entry name" value="PRTPISMRASEI"/>
</dbReference>
<feature type="site" description="Interaction with DNA" evidence="10">
    <location>
        <position position="32"/>
    </location>
</feature>
<dbReference type="STRING" id="1797785.A3B45_03705"/>
<feature type="site" description="Interaction with DNA" evidence="10">
    <location>
        <position position="502"/>
    </location>
</feature>
<dbReference type="InterPro" id="IPR013824">
    <property type="entry name" value="Topo_IA_cen_sub1"/>
</dbReference>
<dbReference type="GO" id="GO:0006265">
    <property type="term" value="P:DNA topological change"/>
    <property type="evidence" value="ECO:0007669"/>
    <property type="project" value="UniProtKB-UniRule"/>
</dbReference>
<keyword evidence="5" id="KW-0862">Zinc</keyword>
<dbReference type="PROSITE" id="PS52039">
    <property type="entry name" value="TOPO_IA_2"/>
    <property type="match status" value="1"/>
</dbReference>
<evidence type="ECO:0000256" key="4">
    <source>
        <dbReference type="ARBA" id="ARBA00022771"/>
    </source>
</evidence>
<keyword evidence="6" id="KW-0460">Magnesium</keyword>
<dbReference type="PANTHER" id="PTHR42785">
    <property type="entry name" value="DNA TOPOISOMERASE, TYPE IA, CORE"/>
    <property type="match status" value="1"/>
</dbReference>
<dbReference type="InterPro" id="IPR000380">
    <property type="entry name" value="Topo_IA"/>
</dbReference>
<evidence type="ECO:0000256" key="6">
    <source>
        <dbReference type="ARBA" id="ARBA00022842"/>
    </source>
</evidence>
<dbReference type="InterPro" id="IPR028612">
    <property type="entry name" value="Topoisom_1_IA"/>
</dbReference>
<dbReference type="GO" id="GO:0003677">
    <property type="term" value="F:DNA binding"/>
    <property type="evidence" value="ECO:0007669"/>
    <property type="project" value="UniProtKB-KW"/>
</dbReference>
<feature type="active site" description="O-(5'-phospho-DNA)-tyrosine intermediate" evidence="10">
    <location>
        <position position="302"/>
    </location>
</feature>
<dbReference type="InterPro" id="IPR013497">
    <property type="entry name" value="Topo_IA_cen"/>
</dbReference>
<dbReference type="InterPro" id="IPR013825">
    <property type="entry name" value="Topo_IA_cen_sub2"/>
</dbReference>
<dbReference type="CDD" id="cd03363">
    <property type="entry name" value="TOPRIM_TopoIA_TopoI"/>
    <property type="match status" value="1"/>
</dbReference>
<dbReference type="Gene3D" id="1.10.460.10">
    <property type="entry name" value="Topoisomerase I, domain 2"/>
    <property type="match status" value="1"/>
</dbReference>
<dbReference type="GO" id="GO:0003917">
    <property type="term" value="F:DNA topoisomerase type I (single strand cut, ATP-independent) activity"/>
    <property type="evidence" value="ECO:0007669"/>
    <property type="project" value="UniProtKB-UniRule"/>
</dbReference>
<dbReference type="Pfam" id="PF01131">
    <property type="entry name" value="Topoisom_bac"/>
    <property type="match status" value="1"/>
</dbReference>
<dbReference type="PANTHER" id="PTHR42785:SF1">
    <property type="entry name" value="DNA TOPOISOMERASE"/>
    <property type="match status" value="1"/>
</dbReference>
<organism evidence="13 14">
    <name type="scientific">Candidatus Daviesbacteria bacterium RIFCSPLOWO2_01_FULL_39_12</name>
    <dbReference type="NCBI Taxonomy" id="1797785"/>
    <lineage>
        <taxon>Bacteria</taxon>
        <taxon>Candidatus Daviesiibacteriota</taxon>
    </lineage>
</organism>
<keyword evidence="4" id="KW-0863">Zinc-finger</keyword>
<comment type="caution">
    <text evidence="13">The sequence shown here is derived from an EMBL/GenBank/DDBJ whole genome shotgun (WGS) entry which is preliminary data.</text>
</comment>
<comment type="similarity">
    <text evidence="2 10">Belongs to the type IA topoisomerase family.</text>
</comment>
<feature type="site" description="Interaction with DNA" evidence="10">
    <location>
        <position position="163"/>
    </location>
</feature>
<dbReference type="Proteomes" id="UP000178565">
    <property type="component" value="Unassembled WGS sequence"/>
</dbReference>